<dbReference type="InterPro" id="IPR036638">
    <property type="entry name" value="HLH_DNA-bd_sf"/>
</dbReference>
<dbReference type="OrthoDB" id="1095591at2759"/>
<organism evidence="7 8">
    <name type="scientific">Rhamnella rubrinervis</name>
    <dbReference type="NCBI Taxonomy" id="2594499"/>
    <lineage>
        <taxon>Eukaryota</taxon>
        <taxon>Viridiplantae</taxon>
        <taxon>Streptophyta</taxon>
        <taxon>Embryophyta</taxon>
        <taxon>Tracheophyta</taxon>
        <taxon>Spermatophyta</taxon>
        <taxon>Magnoliopsida</taxon>
        <taxon>eudicotyledons</taxon>
        <taxon>Gunneridae</taxon>
        <taxon>Pentapetalae</taxon>
        <taxon>rosids</taxon>
        <taxon>fabids</taxon>
        <taxon>Rosales</taxon>
        <taxon>Rhamnaceae</taxon>
        <taxon>rhamnoid group</taxon>
        <taxon>Rhamneae</taxon>
        <taxon>Rhamnella</taxon>
    </lineage>
</organism>
<dbReference type="Gene3D" id="4.10.280.10">
    <property type="entry name" value="Helix-loop-helix DNA-binding domain"/>
    <property type="match status" value="1"/>
</dbReference>
<comment type="subcellular location">
    <subcellularLocation>
        <location evidence="1">Nucleus</location>
    </subcellularLocation>
</comment>
<feature type="compositionally biased region" description="Polar residues" evidence="5">
    <location>
        <begin position="320"/>
        <end position="339"/>
    </location>
</feature>
<keyword evidence="3" id="KW-0804">Transcription</keyword>
<dbReference type="PANTHER" id="PTHR12565">
    <property type="entry name" value="STEROL REGULATORY ELEMENT-BINDING PROTEIN"/>
    <property type="match status" value="1"/>
</dbReference>
<feature type="compositionally biased region" description="Polar residues" evidence="5">
    <location>
        <begin position="215"/>
        <end position="240"/>
    </location>
</feature>
<feature type="compositionally biased region" description="Polar residues" evidence="5">
    <location>
        <begin position="261"/>
        <end position="271"/>
    </location>
</feature>
<keyword evidence="8" id="KW-1185">Reference proteome</keyword>
<protein>
    <recommendedName>
        <fullName evidence="6">BHLH domain-containing protein</fullName>
    </recommendedName>
</protein>
<proteinExistence type="predicted"/>
<keyword evidence="4" id="KW-0539">Nucleus</keyword>
<dbReference type="InterPro" id="IPR011598">
    <property type="entry name" value="bHLH_dom"/>
</dbReference>
<evidence type="ECO:0000256" key="4">
    <source>
        <dbReference type="ARBA" id="ARBA00023242"/>
    </source>
</evidence>
<dbReference type="InterPro" id="IPR024097">
    <property type="entry name" value="bHLH_ZIP_TF"/>
</dbReference>
<dbReference type="FunFam" id="4.10.280.10:FF:000002">
    <property type="entry name" value="Basic helix-loop-helix transcription factor"/>
    <property type="match status" value="1"/>
</dbReference>
<dbReference type="Proteomes" id="UP000796880">
    <property type="component" value="Unassembled WGS sequence"/>
</dbReference>
<accession>A0A8K0DWB3</accession>
<reference evidence="7" key="1">
    <citation type="submission" date="2020-03" db="EMBL/GenBank/DDBJ databases">
        <title>A high-quality chromosome-level genome assembly of a woody plant with both climbing and erect habits, Rhamnella rubrinervis.</title>
        <authorList>
            <person name="Lu Z."/>
            <person name="Yang Y."/>
            <person name="Zhu X."/>
            <person name="Sun Y."/>
        </authorList>
    </citation>
    <scope>NUCLEOTIDE SEQUENCE</scope>
    <source>
        <strain evidence="7">BYM</strain>
        <tissue evidence="7">Leaf</tissue>
    </source>
</reference>
<evidence type="ECO:0000256" key="1">
    <source>
        <dbReference type="ARBA" id="ARBA00004123"/>
    </source>
</evidence>
<evidence type="ECO:0000256" key="5">
    <source>
        <dbReference type="SAM" id="MobiDB-lite"/>
    </source>
</evidence>
<feature type="region of interest" description="Disordered" evidence="5">
    <location>
        <begin position="215"/>
        <end position="385"/>
    </location>
</feature>
<dbReference type="GO" id="GO:0046983">
    <property type="term" value="F:protein dimerization activity"/>
    <property type="evidence" value="ECO:0007669"/>
    <property type="project" value="InterPro"/>
</dbReference>
<sequence>MENDLFLNAGIPPLLHYQSAPSMPTWHALSAALDIQPTTDLNCSSERSPDCLYNPSSWDKKSTDQSMHFDSALSSMVSSPVASNSNLTNENFVIRELIGKLGNIGGGNSAEISPHHSQALLGSATTIPASSNYMNGAGNNSANNSCYTTPLSSPPKLNLPIMDQHHHQLVKEKIPSLGKSMPLNSSVAEFSADPGFAERAARFSCFGSRSFNGRTSQFGGLNNNNADLLPSSSTRSNTLMGNGKLPRVSSSPSLKALGSQMGMQENKNSPLQDRIGLANSQEESTISELQNSNGENGMNATNDTNTRKRKASSKGKSKEPASSPSATKGADQSNENSNAKRSKPNEGNGNENGGTVKAEEEATGSAGDEKQNKTSPKPPEPPKDYIHVRARRGQATDSHSLAERVRREKISERMKLLQDLVPGCNKVTGKALMLDEIINYVQSLQRQVEFLSMKLASVNTRLDIDMDNVISKDMFQPNSSLPHPIFPLDSSAQTIYGRQPQQNPALHNNISNGLVTHCSVDPLDSALCQNLGLQLPPLNGFTEAVSQYPAFAEDDLQSIVQMGFGQNPNRETTLQSQSLHGKNQVSNMKIEL</sequence>
<feature type="region of interest" description="Disordered" evidence="5">
    <location>
        <begin position="571"/>
        <end position="592"/>
    </location>
</feature>
<feature type="domain" description="BHLH" evidence="6">
    <location>
        <begin position="394"/>
        <end position="444"/>
    </location>
</feature>
<dbReference type="GO" id="GO:0005634">
    <property type="term" value="C:nucleus"/>
    <property type="evidence" value="ECO:0007669"/>
    <property type="project" value="UniProtKB-SubCell"/>
</dbReference>
<dbReference type="Pfam" id="PF00010">
    <property type="entry name" value="HLH"/>
    <property type="match status" value="1"/>
</dbReference>
<feature type="compositionally biased region" description="Polar residues" evidence="5">
    <location>
        <begin position="278"/>
        <end position="304"/>
    </location>
</feature>
<dbReference type="GO" id="GO:0003700">
    <property type="term" value="F:DNA-binding transcription factor activity"/>
    <property type="evidence" value="ECO:0007669"/>
    <property type="project" value="TreeGrafter"/>
</dbReference>
<dbReference type="SMART" id="SM00353">
    <property type="entry name" value="HLH"/>
    <property type="match status" value="1"/>
</dbReference>
<dbReference type="EMBL" id="VOIH02000010">
    <property type="protein sequence ID" value="KAF3435916.1"/>
    <property type="molecule type" value="Genomic_DNA"/>
</dbReference>
<evidence type="ECO:0000313" key="7">
    <source>
        <dbReference type="EMBL" id="KAF3435916.1"/>
    </source>
</evidence>
<dbReference type="CDD" id="cd18919">
    <property type="entry name" value="bHLH_AtBPE_like"/>
    <property type="match status" value="1"/>
</dbReference>
<gene>
    <name evidence="7" type="ORF">FNV43_RR23008</name>
</gene>
<dbReference type="AlphaFoldDB" id="A0A8K0DWB3"/>
<evidence type="ECO:0000256" key="2">
    <source>
        <dbReference type="ARBA" id="ARBA00023015"/>
    </source>
</evidence>
<dbReference type="PANTHER" id="PTHR12565:SF184">
    <property type="entry name" value="BHLH TRANSCRIPTION FACTOR"/>
    <property type="match status" value="1"/>
</dbReference>
<evidence type="ECO:0000259" key="6">
    <source>
        <dbReference type="PROSITE" id="PS50888"/>
    </source>
</evidence>
<dbReference type="SUPFAM" id="SSF47459">
    <property type="entry name" value="HLH, helix-loop-helix DNA-binding domain"/>
    <property type="match status" value="1"/>
</dbReference>
<dbReference type="PROSITE" id="PS50888">
    <property type="entry name" value="BHLH"/>
    <property type="match status" value="1"/>
</dbReference>
<comment type="caution">
    <text evidence="7">The sequence shown here is derived from an EMBL/GenBank/DDBJ whole genome shotgun (WGS) entry which is preliminary data.</text>
</comment>
<keyword evidence="2" id="KW-0805">Transcription regulation</keyword>
<name>A0A8K0DWB3_9ROSA</name>
<evidence type="ECO:0000256" key="3">
    <source>
        <dbReference type="ARBA" id="ARBA00023163"/>
    </source>
</evidence>
<evidence type="ECO:0000313" key="8">
    <source>
        <dbReference type="Proteomes" id="UP000796880"/>
    </source>
</evidence>